<dbReference type="OrthoDB" id="9806951at2"/>
<evidence type="ECO:0000313" key="4">
    <source>
        <dbReference type="Proteomes" id="UP000053577"/>
    </source>
</evidence>
<sequence>MTSENKLGIVIGGSLSGGIDVRLDGEALVEDMAVGRYVTIQGKTKRFLGMITDVSLGVTDQRLTLTPPAADEKFLAEILSGTAAYGDLKVIPYLVLGNDEKSLLDGPQPVKTIPSHYAPVDIASNEDIEMVFGKEDASHFYVGNPLDMETRLCLNLPELVKRSNGIFGKSGTGKTFLTRTLLVGMLQKGSCVNLVFDMHSEYGWEGTSEKKHKVKALKQLFPDRVAVFTLDGESSRKRKVSVDFEVKIGYDEIEPEDISLLRQTLNLTEQAVEAVYQLRKHFKKNWIKEANNIGDEEDDKKLLDSLSIHESTFQNLKRGLNTLTRLPFIVENAPVKAVDRVLEYLNRNINVVLEFGRYTDITAYILVANLLTRRIYTSYRDRMEQAMAEDAAKPTPLVITIEEAHKFLNPEVASRTIFGTIAREMRKYNVTLLIIDQRPSGIDTEVMSQLGTKITALLDNEKDIDAVLSGISGKNELKGVLAKLASRQQALIFGAAVPMPVAFVPREYDQSIYNEVSRKKISAEEIEELF</sequence>
<dbReference type="Pfam" id="PF01935">
    <property type="entry name" value="DUF87"/>
    <property type="match status" value="1"/>
</dbReference>
<dbReference type="PANTHER" id="PTHR42957">
    <property type="entry name" value="HELICASE MJ1565-RELATED"/>
    <property type="match status" value="1"/>
</dbReference>
<organism evidence="3 4">
    <name type="scientific">Dehalococcoides mccartyi</name>
    <dbReference type="NCBI Taxonomy" id="61435"/>
    <lineage>
        <taxon>Bacteria</taxon>
        <taxon>Bacillati</taxon>
        <taxon>Chloroflexota</taxon>
        <taxon>Dehalococcoidia</taxon>
        <taxon>Dehalococcoidales</taxon>
        <taxon>Dehalococcoidaceae</taxon>
        <taxon>Dehalococcoides</taxon>
    </lineage>
</organism>
<feature type="domain" description="Helicase HerA barrel" evidence="2">
    <location>
        <begin position="7"/>
        <end position="63"/>
    </location>
</feature>
<dbReference type="SUPFAM" id="SSF52540">
    <property type="entry name" value="P-loop containing nucleoside triphosphate hydrolases"/>
    <property type="match status" value="1"/>
</dbReference>
<protein>
    <recommendedName>
        <fullName evidence="5">Helicase HerA central domain-containing protein</fullName>
    </recommendedName>
</protein>
<evidence type="ECO:0008006" key="5">
    <source>
        <dbReference type="Google" id="ProtNLM"/>
    </source>
</evidence>
<dbReference type="RefSeq" id="WP_041341204.1">
    <property type="nucleotide sequence ID" value="NZ_DICU01000001.1"/>
</dbReference>
<dbReference type="Pfam" id="PF09378">
    <property type="entry name" value="HAS-barrel"/>
    <property type="match status" value="1"/>
</dbReference>
<dbReference type="InterPro" id="IPR002789">
    <property type="entry name" value="HerA_central"/>
</dbReference>
<dbReference type="InterPro" id="IPR027417">
    <property type="entry name" value="P-loop_NTPase"/>
</dbReference>
<dbReference type="PANTHER" id="PTHR42957:SF1">
    <property type="entry name" value="HELICASE MJ1565-RELATED"/>
    <property type="match status" value="1"/>
</dbReference>
<dbReference type="eggNOG" id="COG0433">
    <property type="taxonomic scope" value="Bacteria"/>
</dbReference>
<accession>A0A0V8M3G4</accession>
<dbReference type="Proteomes" id="UP000053577">
    <property type="component" value="Unassembled WGS sequence"/>
</dbReference>
<gene>
    <name evidence="3" type="ORF">DA01_05685</name>
</gene>
<evidence type="ECO:0000259" key="2">
    <source>
        <dbReference type="Pfam" id="PF09378"/>
    </source>
</evidence>
<dbReference type="AlphaFoldDB" id="A0A0V8M3G4"/>
<dbReference type="Gene3D" id="3.40.50.300">
    <property type="entry name" value="P-loop containing nucleotide triphosphate hydrolases"/>
    <property type="match status" value="2"/>
</dbReference>
<reference evidence="3 4" key="1">
    <citation type="journal article" date="2015" name="Sci. Rep.">
        <title>A comparative genomics and reductive dehalogenase gene transcription study of two chloroethene-respiring bacteria, Dehalococcoides mccartyi strains MB and 11a.</title>
        <authorList>
            <person name="Low A."/>
            <person name="Shen Z."/>
            <person name="Cheng D."/>
            <person name="Rogers M.J."/>
            <person name="Lee P.K."/>
            <person name="He J."/>
        </authorList>
    </citation>
    <scope>NUCLEOTIDE SEQUENCE [LARGE SCALE GENOMIC DNA]</scope>
    <source>
        <strain evidence="3 4">MB</strain>
    </source>
</reference>
<dbReference type="PATRIC" id="fig|61435.5.peg.1124"/>
<dbReference type="InterPro" id="IPR018538">
    <property type="entry name" value="HerA_barrel_dom"/>
</dbReference>
<feature type="domain" description="Helicase HerA central" evidence="1">
    <location>
        <begin position="141"/>
        <end position="375"/>
    </location>
</feature>
<evidence type="ECO:0000313" key="3">
    <source>
        <dbReference type="EMBL" id="KSV18303.1"/>
    </source>
</evidence>
<dbReference type="EMBL" id="JGYD01000012">
    <property type="protein sequence ID" value="KSV18303.1"/>
    <property type="molecule type" value="Genomic_DNA"/>
</dbReference>
<evidence type="ECO:0000259" key="1">
    <source>
        <dbReference type="Pfam" id="PF01935"/>
    </source>
</evidence>
<name>A0A0V8M3G4_9CHLR</name>
<dbReference type="InterPro" id="IPR008571">
    <property type="entry name" value="HerA-like"/>
</dbReference>
<proteinExistence type="predicted"/>
<comment type="caution">
    <text evidence="3">The sequence shown here is derived from an EMBL/GenBank/DDBJ whole genome shotgun (WGS) entry which is preliminary data.</text>
</comment>